<sequence length="144" mass="16933">MERGKRKLSAVKRCLKTGARWRVCQPEQVKLQTGECLKRGCGKRGLYPFDGGWRCFYCGRYLYETGSPLRALWFHFRLAREYWRIQCANGRDFINGIPVPGVPDPLPHRLQRDLSDPEPPAWFSVFVEVDEEGFKHFLKQNYIH</sequence>
<accession>A0A7T0FZE9</accession>
<dbReference type="EMBL" id="CP048685">
    <property type="protein sequence ID" value="QPJ61475.1"/>
    <property type="molecule type" value="Genomic_DNA"/>
</dbReference>
<reference evidence="1 2" key="1">
    <citation type="submission" date="2020-02" db="EMBL/GenBank/DDBJ databases">
        <title>Genomic and physiological characterization of two novel Nitrospinaceae genera.</title>
        <authorList>
            <person name="Mueller A.J."/>
            <person name="Jung M.-Y."/>
            <person name="Strachan C.R."/>
            <person name="Herbold C.W."/>
            <person name="Kirkegaard R.H."/>
            <person name="Daims H."/>
        </authorList>
    </citation>
    <scope>NUCLEOTIDE SEQUENCE [LARGE SCALE GENOMIC DNA]</scope>
    <source>
        <strain evidence="1">EB</strain>
    </source>
</reference>
<organism evidence="1 2">
    <name type="scientific">Candidatus Nitronauta litoralis</name>
    <dbReference type="NCBI Taxonomy" id="2705533"/>
    <lineage>
        <taxon>Bacteria</taxon>
        <taxon>Pseudomonadati</taxon>
        <taxon>Nitrospinota/Tectimicrobiota group</taxon>
        <taxon>Nitrospinota</taxon>
        <taxon>Nitrospinia</taxon>
        <taxon>Nitrospinales</taxon>
        <taxon>Nitrospinaceae</taxon>
        <taxon>Candidatus Nitronauta</taxon>
    </lineage>
</organism>
<dbReference type="AlphaFoldDB" id="A0A7T0FZE9"/>
<evidence type="ECO:0000313" key="2">
    <source>
        <dbReference type="Proteomes" id="UP000594688"/>
    </source>
</evidence>
<name>A0A7T0FZE9_9BACT</name>
<dbReference type="Proteomes" id="UP000594688">
    <property type="component" value="Chromosome"/>
</dbReference>
<dbReference type="KEGG" id="nli:G3M70_06065"/>
<proteinExistence type="predicted"/>
<evidence type="ECO:0000313" key="1">
    <source>
        <dbReference type="EMBL" id="QPJ61475.1"/>
    </source>
</evidence>
<protein>
    <submittedName>
        <fullName evidence="1">Uncharacterized protein</fullName>
    </submittedName>
</protein>
<gene>
    <name evidence="1" type="ORF">G3M70_06065</name>
</gene>